<gene>
    <name evidence="12" type="ORF">UBRO_08983</name>
</gene>
<evidence type="ECO:0000313" key="13">
    <source>
        <dbReference type="Proteomes" id="UP000179920"/>
    </source>
</evidence>
<feature type="transmembrane region" description="Helical" evidence="8">
    <location>
        <begin position="221"/>
        <end position="246"/>
    </location>
</feature>
<dbReference type="Gene3D" id="1.20.120.1770">
    <property type="match status" value="1"/>
</dbReference>
<feature type="transmembrane region" description="Helical" evidence="8">
    <location>
        <begin position="356"/>
        <end position="376"/>
    </location>
</feature>
<dbReference type="PROSITE" id="PS50939">
    <property type="entry name" value="CYTOCHROME_B561"/>
    <property type="match status" value="1"/>
</dbReference>
<evidence type="ECO:0000256" key="1">
    <source>
        <dbReference type="ARBA" id="ARBA00004370"/>
    </source>
</evidence>
<dbReference type="PROSITE" id="PS50836">
    <property type="entry name" value="DOMON"/>
    <property type="match status" value="1"/>
</dbReference>
<feature type="domain" description="Cytochrome b561" evidence="11">
    <location>
        <begin position="182"/>
        <end position="381"/>
    </location>
</feature>
<feature type="transmembrane region" description="Helical" evidence="8">
    <location>
        <begin position="291"/>
        <end position="310"/>
    </location>
</feature>
<feature type="domain" description="DOMON" evidence="10">
    <location>
        <begin position="39"/>
        <end position="156"/>
    </location>
</feature>
<proteinExistence type="predicted"/>
<dbReference type="AlphaFoldDB" id="A0A1K0HDE1"/>
<evidence type="ECO:0000256" key="8">
    <source>
        <dbReference type="SAM" id="Phobius"/>
    </source>
</evidence>
<accession>A0A1K0HDE1</accession>
<dbReference type="PANTHER" id="PTHR47797:SF3">
    <property type="entry name" value="CYTOCHROME B561 DOMAIN-CONTAINING PROTEIN"/>
    <property type="match status" value="1"/>
</dbReference>
<dbReference type="SMART" id="SM00664">
    <property type="entry name" value="DoH"/>
    <property type="match status" value="1"/>
</dbReference>
<sequence>MLRLHTLITACCLLLLSALAASAQSTSGDSLFADSACSSNLCLRVVYSPSEKRYNMTMTASGGGAPIGWHAVGTGSQMDKSNMMIGWVDTAGNVVMSQRTTSGHDTPSTSITALAANLEHRFSFSNSSGTVWAWSFPLSASDPAPSTTTPFIWASNKNDNPAASTTASIRRHNAYGFFNLDLTKPYDSASSSSSASGSGSLKPGSNQNRGRRILNKRNNVIIAHMVFMIVAWFLLVPAGILIGRYGRTMFKWFPVHRAVMATAFLFVLIGFIIIVAQTSLSGGEHFDTTHARAGLAIFIIMILQSLLGVLGHKTKRFNPSRIVHVVIGLGVTVLAIWNATEGLSLWSWGAPRWAGWILWVWASLLALAYLAGLAFLPRDLRQWRAEQRNSQEKQHHSLGLGEFLPGRASMSTKQGSPTHQPGSPPLQTAPSRAYQTYSQQAHAPGNRI</sequence>
<dbReference type="OrthoDB" id="19261at2759"/>
<reference evidence="13" key="1">
    <citation type="submission" date="2016-04" db="EMBL/GenBank/DDBJ databases">
        <authorList>
            <person name="Guldener U."/>
            <person name="Guldener U."/>
        </authorList>
    </citation>
    <scope>NUCLEOTIDE SEQUENCE [LARGE SCALE GENOMIC DNA]</scope>
    <source>
        <strain evidence="13">UB2112</strain>
    </source>
</reference>
<evidence type="ECO:0008006" key="14">
    <source>
        <dbReference type="Google" id="ProtNLM"/>
    </source>
</evidence>
<dbReference type="Pfam" id="PF03188">
    <property type="entry name" value="Cytochrom_B561"/>
    <property type="match status" value="1"/>
</dbReference>
<dbReference type="InterPro" id="IPR006593">
    <property type="entry name" value="Cyt_b561/ferric_Rdtase_TM"/>
</dbReference>
<feature type="region of interest" description="Disordered" evidence="7">
    <location>
        <begin position="189"/>
        <end position="210"/>
    </location>
</feature>
<evidence type="ECO:0000256" key="7">
    <source>
        <dbReference type="SAM" id="MobiDB-lite"/>
    </source>
</evidence>
<feature type="chain" id="PRO_5009664726" description="Cytochrome b561 domain-containing protein" evidence="9">
    <location>
        <begin position="24"/>
        <end position="448"/>
    </location>
</feature>
<dbReference type="Proteomes" id="UP000179920">
    <property type="component" value="Chromosome XXIII"/>
</dbReference>
<dbReference type="PANTHER" id="PTHR47797">
    <property type="entry name" value="DEHYDROGENASE, PUTATIVE (AFU_ORTHOLOGUE AFUA_8G05805)-RELATED"/>
    <property type="match status" value="1"/>
</dbReference>
<feature type="compositionally biased region" description="Low complexity" evidence="7">
    <location>
        <begin position="189"/>
        <end position="200"/>
    </location>
</feature>
<evidence type="ECO:0000259" key="10">
    <source>
        <dbReference type="PROSITE" id="PS50836"/>
    </source>
</evidence>
<evidence type="ECO:0000256" key="4">
    <source>
        <dbReference type="ARBA" id="ARBA00022982"/>
    </source>
</evidence>
<comment type="subcellular location">
    <subcellularLocation>
        <location evidence="1">Membrane</location>
    </subcellularLocation>
</comment>
<dbReference type="Gene3D" id="2.60.40.1210">
    <property type="entry name" value="Cellobiose dehydrogenase, cytochrome domain"/>
    <property type="match status" value="1"/>
</dbReference>
<evidence type="ECO:0000259" key="11">
    <source>
        <dbReference type="PROSITE" id="PS50939"/>
    </source>
</evidence>
<keyword evidence="6 8" id="KW-0472">Membrane</keyword>
<organism evidence="12 13">
    <name type="scientific">Ustilago bromivora</name>
    <dbReference type="NCBI Taxonomy" id="307758"/>
    <lineage>
        <taxon>Eukaryota</taxon>
        <taxon>Fungi</taxon>
        <taxon>Dikarya</taxon>
        <taxon>Basidiomycota</taxon>
        <taxon>Ustilaginomycotina</taxon>
        <taxon>Ustilaginomycetes</taxon>
        <taxon>Ustilaginales</taxon>
        <taxon>Ustilaginaceae</taxon>
        <taxon>Ustilago</taxon>
    </lineage>
</organism>
<evidence type="ECO:0000256" key="9">
    <source>
        <dbReference type="SAM" id="SignalP"/>
    </source>
</evidence>
<keyword evidence="2" id="KW-0813">Transport</keyword>
<feature type="region of interest" description="Disordered" evidence="7">
    <location>
        <begin position="409"/>
        <end position="448"/>
    </location>
</feature>
<keyword evidence="4" id="KW-0249">Electron transport</keyword>
<dbReference type="GO" id="GO:0016020">
    <property type="term" value="C:membrane"/>
    <property type="evidence" value="ECO:0007669"/>
    <property type="project" value="UniProtKB-SubCell"/>
</dbReference>
<name>A0A1K0HDE1_9BASI</name>
<feature type="transmembrane region" description="Helical" evidence="8">
    <location>
        <begin position="322"/>
        <end position="340"/>
    </location>
</feature>
<evidence type="ECO:0000313" key="12">
    <source>
        <dbReference type="EMBL" id="SAM86443.1"/>
    </source>
</evidence>
<feature type="signal peptide" evidence="9">
    <location>
        <begin position="1"/>
        <end position="23"/>
    </location>
</feature>
<dbReference type="EMBL" id="LT558139">
    <property type="protein sequence ID" value="SAM86443.1"/>
    <property type="molecule type" value="Genomic_DNA"/>
</dbReference>
<evidence type="ECO:0000256" key="5">
    <source>
        <dbReference type="ARBA" id="ARBA00022989"/>
    </source>
</evidence>
<keyword evidence="3 8" id="KW-0812">Transmembrane</keyword>
<keyword evidence="5 8" id="KW-1133">Transmembrane helix</keyword>
<protein>
    <recommendedName>
        <fullName evidence="14">Cytochrome b561 domain-containing protein</fullName>
    </recommendedName>
</protein>
<evidence type="ECO:0000256" key="2">
    <source>
        <dbReference type="ARBA" id="ARBA00022448"/>
    </source>
</evidence>
<dbReference type="InterPro" id="IPR005018">
    <property type="entry name" value="DOMON_domain"/>
</dbReference>
<feature type="compositionally biased region" description="Polar residues" evidence="7">
    <location>
        <begin position="409"/>
        <end position="441"/>
    </location>
</feature>
<dbReference type="SMART" id="SM00665">
    <property type="entry name" value="B561"/>
    <property type="match status" value="1"/>
</dbReference>
<dbReference type="CDD" id="cd09630">
    <property type="entry name" value="CDH_like_cytochrome"/>
    <property type="match status" value="1"/>
</dbReference>
<dbReference type="InterPro" id="IPR015920">
    <property type="entry name" value="Cellobiose_DH-like_cyt"/>
</dbReference>
<dbReference type="Pfam" id="PF16010">
    <property type="entry name" value="CDH-cyt"/>
    <property type="match status" value="1"/>
</dbReference>
<dbReference type="SUPFAM" id="SSF49344">
    <property type="entry name" value="CBD9-like"/>
    <property type="match status" value="1"/>
</dbReference>
<evidence type="ECO:0000256" key="3">
    <source>
        <dbReference type="ARBA" id="ARBA00022692"/>
    </source>
</evidence>
<evidence type="ECO:0000256" key="6">
    <source>
        <dbReference type="ARBA" id="ARBA00023136"/>
    </source>
</evidence>
<feature type="transmembrane region" description="Helical" evidence="8">
    <location>
        <begin position="258"/>
        <end position="279"/>
    </location>
</feature>
<dbReference type="CDD" id="cd08760">
    <property type="entry name" value="Cyt_b561_FRRS1_like"/>
    <property type="match status" value="1"/>
</dbReference>
<keyword evidence="9" id="KW-0732">Signal</keyword>